<proteinExistence type="predicted"/>
<dbReference type="InterPro" id="IPR050109">
    <property type="entry name" value="HTH-type_TetR-like_transc_reg"/>
</dbReference>
<gene>
    <name evidence="8" type="ORF">FBR43_07675</name>
</gene>
<dbReference type="PROSITE" id="PS01081">
    <property type="entry name" value="HTH_TETR_1"/>
    <property type="match status" value="1"/>
</dbReference>
<sequence length="185" mass="19549">MATRPAPALDRERLTTAAFAELAEAGIDKLSMRRVAARLDVQAPALYWHVAGKDELLGLMAAEIYSSAEAVAAADWQGWLTGFGRGLRASLAGHRDGARLCAAARPKAGADAARNAERIAAPLVALGLDRDTALSRRASVTSFTLGWAIFEANGPMHDFLGQMLDFDASFEAGLAALVQGFAVPR</sequence>
<evidence type="ECO:0000256" key="3">
    <source>
        <dbReference type="ARBA" id="ARBA00023015"/>
    </source>
</evidence>
<evidence type="ECO:0000256" key="2">
    <source>
        <dbReference type="ARBA" id="ARBA00022491"/>
    </source>
</evidence>
<dbReference type="GO" id="GO:0003700">
    <property type="term" value="F:DNA-binding transcription factor activity"/>
    <property type="evidence" value="ECO:0007669"/>
    <property type="project" value="TreeGrafter"/>
</dbReference>
<dbReference type="InterPro" id="IPR003012">
    <property type="entry name" value="Tet_transcr_reg_TetR"/>
</dbReference>
<dbReference type="InterPro" id="IPR004111">
    <property type="entry name" value="Repressor_TetR_C"/>
</dbReference>
<evidence type="ECO:0000256" key="6">
    <source>
        <dbReference type="PROSITE-ProRule" id="PRU00335"/>
    </source>
</evidence>
<dbReference type="PANTHER" id="PTHR30055:SF151">
    <property type="entry name" value="TRANSCRIPTIONAL REGULATORY PROTEIN"/>
    <property type="match status" value="1"/>
</dbReference>
<keyword evidence="2" id="KW-0678">Repressor</keyword>
<keyword evidence="5" id="KW-0804">Transcription</keyword>
<feature type="DNA-binding region" description="H-T-H motif" evidence="6">
    <location>
        <begin position="31"/>
        <end position="50"/>
    </location>
</feature>
<evidence type="ECO:0000313" key="9">
    <source>
        <dbReference type="Proteomes" id="UP000309138"/>
    </source>
</evidence>
<dbReference type="InterPro" id="IPR001647">
    <property type="entry name" value="HTH_TetR"/>
</dbReference>
<dbReference type="Gene3D" id="1.10.357.10">
    <property type="entry name" value="Tetracycline Repressor, domain 2"/>
    <property type="match status" value="1"/>
</dbReference>
<dbReference type="RefSeq" id="WP_136942606.1">
    <property type="nucleotide sequence ID" value="NZ_SWKR01000002.1"/>
</dbReference>
<keyword evidence="9" id="KW-1185">Reference proteome</keyword>
<dbReference type="SUPFAM" id="SSF48498">
    <property type="entry name" value="Tetracyclin repressor-like, C-terminal domain"/>
    <property type="match status" value="1"/>
</dbReference>
<organism evidence="8 9">
    <name type="scientific">Sphingomonas baiyangensis</name>
    <dbReference type="NCBI Taxonomy" id="2572576"/>
    <lineage>
        <taxon>Bacteria</taxon>
        <taxon>Pseudomonadati</taxon>
        <taxon>Pseudomonadota</taxon>
        <taxon>Alphaproteobacteria</taxon>
        <taxon>Sphingomonadales</taxon>
        <taxon>Sphingomonadaceae</taxon>
        <taxon>Sphingomonas</taxon>
    </lineage>
</organism>
<dbReference type="InterPro" id="IPR023772">
    <property type="entry name" value="DNA-bd_HTH_TetR-type_CS"/>
</dbReference>
<keyword evidence="3" id="KW-0805">Transcription regulation</keyword>
<comment type="function">
    <text evidence="1">TetR is the repressor of the tetracycline resistance element; its N-terminal region forms a helix-turn-helix structure and binds DNA. Binding of tetracycline to TetR reduces the repressor affinity for the tetracycline resistance gene (tetA) promoter operator sites.</text>
</comment>
<dbReference type="GO" id="GO:0046677">
    <property type="term" value="P:response to antibiotic"/>
    <property type="evidence" value="ECO:0007669"/>
    <property type="project" value="InterPro"/>
</dbReference>
<comment type="caution">
    <text evidence="8">The sequence shown here is derived from an EMBL/GenBank/DDBJ whole genome shotgun (WGS) entry which is preliminary data.</text>
</comment>
<dbReference type="Pfam" id="PF02909">
    <property type="entry name" value="TetR_C_1"/>
    <property type="match status" value="1"/>
</dbReference>
<reference evidence="8 9" key="1">
    <citation type="submission" date="2019-04" db="EMBL/GenBank/DDBJ databases">
        <authorList>
            <person name="Yang Y."/>
            <person name="Wei D."/>
        </authorList>
    </citation>
    <scope>NUCLEOTIDE SEQUENCE [LARGE SCALE GENOMIC DNA]</scope>
    <source>
        <strain evidence="8 9">L-1-4w-11</strain>
    </source>
</reference>
<accession>A0A4U1L237</accession>
<dbReference type="PANTHER" id="PTHR30055">
    <property type="entry name" value="HTH-TYPE TRANSCRIPTIONAL REGULATOR RUTR"/>
    <property type="match status" value="1"/>
</dbReference>
<keyword evidence="4 6" id="KW-0238">DNA-binding</keyword>
<evidence type="ECO:0000259" key="7">
    <source>
        <dbReference type="PROSITE" id="PS50977"/>
    </source>
</evidence>
<dbReference type="Proteomes" id="UP000309138">
    <property type="component" value="Unassembled WGS sequence"/>
</dbReference>
<dbReference type="GO" id="GO:0045892">
    <property type="term" value="P:negative regulation of DNA-templated transcription"/>
    <property type="evidence" value="ECO:0007669"/>
    <property type="project" value="InterPro"/>
</dbReference>
<dbReference type="PRINTS" id="PR00400">
    <property type="entry name" value="TETREPRESSOR"/>
</dbReference>
<dbReference type="AlphaFoldDB" id="A0A4U1L237"/>
<dbReference type="SUPFAM" id="SSF46689">
    <property type="entry name" value="Homeodomain-like"/>
    <property type="match status" value="1"/>
</dbReference>
<evidence type="ECO:0000256" key="4">
    <source>
        <dbReference type="ARBA" id="ARBA00023125"/>
    </source>
</evidence>
<dbReference type="GO" id="GO:0000976">
    <property type="term" value="F:transcription cis-regulatory region binding"/>
    <property type="evidence" value="ECO:0007669"/>
    <property type="project" value="TreeGrafter"/>
</dbReference>
<feature type="domain" description="HTH tetR-type" evidence="7">
    <location>
        <begin position="8"/>
        <end position="68"/>
    </location>
</feature>
<dbReference type="Pfam" id="PF00440">
    <property type="entry name" value="TetR_N"/>
    <property type="match status" value="1"/>
</dbReference>
<evidence type="ECO:0000256" key="1">
    <source>
        <dbReference type="ARBA" id="ARBA00002856"/>
    </source>
</evidence>
<protein>
    <submittedName>
        <fullName evidence="8">TetR family transcriptional regulator</fullName>
    </submittedName>
</protein>
<dbReference type="Gene3D" id="1.10.10.60">
    <property type="entry name" value="Homeodomain-like"/>
    <property type="match status" value="1"/>
</dbReference>
<dbReference type="InterPro" id="IPR036271">
    <property type="entry name" value="Tet_transcr_reg_TetR-rel_C_sf"/>
</dbReference>
<dbReference type="OrthoDB" id="4541465at2"/>
<dbReference type="EMBL" id="SWKR01000002">
    <property type="protein sequence ID" value="TKD50662.1"/>
    <property type="molecule type" value="Genomic_DNA"/>
</dbReference>
<name>A0A4U1L237_9SPHN</name>
<evidence type="ECO:0000256" key="5">
    <source>
        <dbReference type="ARBA" id="ARBA00023163"/>
    </source>
</evidence>
<dbReference type="PROSITE" id="PS50977">
    <property type="entry name" value="HTH_TETR_2"/>
    <property type="match status" value="1"/>
</dbReference>
<dbReference type="InterPro" id="IPR009057">
    <property type="entry name" value="Homeodomain-like_sf"/>
</dbReference>
<evidence type="ECO:0000313" key="8">
    <source>
        <dbReference type="EMBL" id="TKD50662.1"/>
    </source>
</evidence>